<comment type="caution">
    <text evidence="2">The sequence shown here is derived from an EMBL/GenBank/DDBJ whole genome shotgun (WGS) entry which is preliminary data.</text>
</comment>
<feature type="region of interest" description="Disordered" evidence="1">
    <location>
        <begin position="366"/>
        <end position="388"/>
    </location>
</feature>
<evidence type="ECO:0000313" key="3">
    <source>
        <dbReference type="Proteomes" id="UP000311382"/>
    </source>
</evidence>
<dbReference type="Proteomes" id="UP000311382">
    <property type="component" value="Unassembled WGS sequence"/>
</dbReference>
<evidence type="ECO:0000256" key="1">
    <source>
        <dbReference type="SAM" id="MobiDB-lite"/>
    </source>
</evidence>
<keyword evidence="3" id="KW-1185">Reference proteome</keyword>
<reference evidence="2 3" key="1">
    <citation type="submission" date="2019-03" db="EMBL/GenBank/DDBJ databases">
        <title>Rhodosporidium diobovatum UCD-FST 08-225 genome sequencing, assembly, and annotation.</title>
        <authorList>
            <person name="Fakankun I.U."/>
            <person name="Fristensky B."/>
            <person name="Levin D.B."/>
        </authorList>
    </citation>
    <scope>NUCLEOTIDE SEQUENCE [LARGE SCALE GENOMIC DNA]</scope>
    <source>
        <strain evidence="2 3">UCD-FST 08-225</strain>
    </source>
</reference>
<sequence length="449" mass="50059">MHAPPAAPRLVHVAAAAPRRPAAVSLLDLPIEVIDLIVRWVALLRYDYSESRRPVPSALHHVACGTNKLLRRVALPHLFRTWQSRSDSHRRVWMPGARGLVDTREFVRTWRQPRDDMGRVDDPRSLPRLESLVFFELPEVGAPDVPFPSVTHVEVRRSIRRGQRDRARAWFGRLPALTSCTISDPQAHLLPVLHTRPRLVDLAVTVEPTTRIDMDDPVWRQLRRLEVQVVKPRAGGGSAPVLNPLAFLLETIRYTPQPTTDIQLRHLSLSVRLDPHLRSDPKPMSQVVGALAHAFASVPLVSLALDEYTTCTPEDLSALATAFPALESLSLPDRTIWNGSRADLLAALSPLTALTTLTCRLLPDTPSSAYDDRASDDSDDADADSTQYASPRSIALEAASALRRLALVGFIGQHTAIEWMRVRRKRGDAQRAPQEVERVRVVETGLERP</sequence>
<name>A0A5C5G031_9BASI</name>
<dbReference type="EMBL" id="SOZI01000036">
    <property type="protein sequence ID" value="TNY21799.1"/>
    <property type="molecule type" value="Genomic_DNA"/>
</dbReference>
<dbReference type="OrthoDB" id="10361333at2759"/>
<accession>A0A5C5G031</accession>
<evidence type="ECO:0000313" key="2">
    <source>
        <dbReference type="EMBL" id="TNY21799.1"/>
    </source>
</evidence>
<gene>
    <name evidence="2" type="ORF">DMC30DRAFT_408470</name>
</gene>
<proteinExistence type="predicted"/>
<protein>
    <submittedName>
        <fullName evidence="2">Uncharacterized protein</fullName>
    </submittedName>
</protein>
<dbReference type="AlphaFoldDB" id="A0A5C5G031"/>
<organism evidence="2 3">
    <name type="scientific">Rhodotorula diobovata</name>
    <dbReference type="NCBI Taxonomy" id="5288"/>
    <lineage>
        <taxon>Eukaryota</taxon>
        <taxon>Fungi</taxon>
        <taxon>Dikarya</taxon>
        <taxon>Basidiomycota</taxon>
        <taxon>Pucciniomycotina</taxon>
        <taxon>Microbotryomycetes</taxon>
        <taxon>Sporidiobolales</taxon>
        <taxon>Sporidiobolaceae</taxon>
        <taxon>Rhodotorula</taxon>
    </lineage>
</organism>